<feature type="region of interest" description="Disordered" evidence="4">
    <location>
        <begin position="259"/>
        <end position="283"/>
    </location>
</feature>
<evidence type="ECO:0000256" key="3">
    <source>
        <dbReference type="ARBA" id="ARBA00022801"/>
    </source>
</evidence>
<dbReference type="InterPro" id="IPR003653">
    <property type="entry name" value="Peptidase_C48_C"/>
</dbReference>
<dbReference type="Pfam" id="PF02902">
    <property type="entry name" value="Peptidase_C48"/>
    <property type="match status" value="1"/>
</dbReference>
<evidence type="ECO:0000256" key="4">
    <source>
        <dbReference type="SAM" id="MobiDB-lite"/>
    </source>
</evidence>
<dbReference type="Gene3D" id="3.40.395.10">
    <property type="entry name" value="Adenoviral Proteinase, Chain A"/>
    <property type="match status" value="1"/>
</dbReference>
<comment type="caution">
    <text evidence="6">The sequence shown here is derived from an EMBL/GenBank/DDBJ whole genome shotgun (WGS) entry which is preliminary data.</text>
</comment>
<name>A0A9P7YTH7_9HELO</name>
<dbReference type="InterPro" id="IPR038765">
    <property type="entry name" value="Papain-like_cys_pep_sf"/>
</dbReference>
<evidence type="ECO:0000313" key="7">
    <source>
        <dbReference type="Proteomes" id="UP000824998"/>
    </source>
</evidence>
<dbReference type="AlphaFoldDB" id="A0A9P7YTH7"/>
<accession>A0A9P7YTH7</accession>
<evidence type="ECO:0000313" key="6">
    <source>
        <dbReference type="EMBL" id="KAG9239470.1"/>
    </source>
</evidence>
<dbReference type="GO" id="GO:0006508">
    <property type="term" value="P:proteolysis"/>
    <property type="evidence" value="ECO:0007669"/>
    <property type="project" value="UniProtKB-KW"/>
</dbReference>
<organism evidence="6 7">
    <name type="scientific">Amylocarpus encephaloides</name>
    <dbReference type="NCBI Taxonomy" id="45428"/>
    <lineage>
        <taxon>Eukaryota</taxon>
        <taxon>Fungi</taxon>
        <taxon>Dikarya</taxon>
        <taxon>Ascomycota</taxon>
        <taxon>Pezizomycotina</taxon>
        <taxon>Leotiomycetes</taxon>
        <taxon>Helotiales</taxon>
        <taxon>Helotiales incertae sedis</taxon>
        <taxon>Amylocarpus</taxon>
    </lineage>
</organism>
<dbReference type="GO" id="GO:0019783">
    <property type="term" value="F:ubiquitin-like protein peptidase activity"/>
    <property type="evidence" value="ECO:0007669"/>
    <property type="project" value="UniProtKB-ARBA"/>
</dbReference>
<dbReference type="EMBL" id="MU251358">
    <property type="protein sequence ID" value="KAG9239470.1"/>
    <property type="molecule type" value="Genomic_DNA"/>
</dbReference>
<sequence length="350" mass="38634">MSEPLIDYSSLSSFNLEFSIGLILDQDIQELADNEFITDSIIRPIMALGHLFQERSGKVTLDTNFISTMNYINKENIISLIRSAPVFSSTDVVIIPFNADMNHWVLAVVARSGKWTIIDSLYASAKAKATLTRVMRVCTRIWFGLQPPPTLLPCPTFQQLDGVSCAIHMTTIATKIMEGTNIADAAASEIDASAIRREWHQTILHYRQLVENGEPLPSPSHPNAEVSPERNSPQASIDDIFDSEPRILDLNSSRLKFRRERDVSKSKARGSSNRGPVAKNKNCKDSSGVVLLRKRDANKSRTKVVGANVSGNVPPLNYFESSSANGVGGWYDFAVLIVLLVIVGKDIGLF</sequence>
<evidence type="ECO:0000256" key="1">
    <source>
        <dbReference type="ARBA" id="ARBA00005234"/>
    </source>
</evidence>
<gene>
    <name evidence="6" type="ORF">BJ875DRAFT_479373</name>
</gene>
<comment type="similarity">
    <text evidence="1">Belongs to the peptidase C48 family.</text>
</comment>
<keyword evidence="7" id="KW-1185">Reference proteome</keyword>
<evidence type="ECO:0000256" key="2">
    <source>
        <dbReference type="ARBA" id="ARBA00022670"/>
    </source>
</evidence>
<feature type="region of interest" description="Disordered" evidence="4">
    <location>
        <begin position="212"/>
        <end position="238"/>
    </location>
</feature>
<reference evidence="6" key="1">
    <citation type="journal article" date="2021" name="IMA Fungus">
        <title>Genomic characterization of three marine fungi, including Emericellopsis atlantica sp. nov. with signatures of a generalist lifestyle and marine biomass degradation.</title>
        <authorList>
            <person name="Hagestad O.C."/>
            <person name="Hou L."/>
            <person name="Andersen J.H."/>
            <person name="Hansen E.H."/>
            <person name="Altermark B."/>
            <person name="Li C."/>
            <person name="Kuhnert E."/>
            <person name="Cox R.J."/>
            <person name="Crous P.W."/>
            <person name="Spatafora J.W."/>
            <person name="Lail K."/>
            <person name="Amirebrahimi M."/>
            <person name="Lipzen A."/>
            <person name="Pangilinan J."/>
            <person name="Andreopoulos W."/>
            <person name="Hayes R.D."/>
            <person name="Ng V."/>
            <person name="Grigoriev I.V."/>
            <person name="Jackson S.A."/>
            <person name="Sutton T.D.S."/>
            <person name="Dobson A.D.W."/>
            <person name="Rama T."/>
        </authorList>
    </citation>
    <scope>NUCLEOTIDE SEQUENCE</scope>
    <source>
        <strain evidence="6">TRa018bII</strain>
    </source>
</reference>
<dbReference type="GO" id="GO:0008234">
    <property type="term" value="F:cysteine-type peptidase activity"/>
    <property type="evidence" value="ECO:0007669"/>
    <property type="project" value="InterPro"/>
</dbReference>
<evidence type="ECO:0000259" key="5">
    <source>
        <dbReference type="Pfam" id="PF02902"/>
    </source>
</evidence>
<keyword evidence="2" id="KW-0645">Protease</keyword>
<feature type="domain" description="Ubiquitin-like protease family profile" evidence="5">
    <location>
        <begin position="85"/>
        <end position="200"/>
    </location>
</feature>
<dbReference type="Proteomes" id="UP000824998">
    <property type="component" value="Unassembled WGS sequence"/>
</dbReference>
<proteinExistence type="inferred from homology"/>
<protein>
    <recommendedName>
        <fullName evidence="5">Ubiquitin-like protease family profile domain-containing protein</fullName>
    </recommendedName>
</protein>
<dbReference type="SUPFAM" id="SSF54001">
    <property type="entry name" value="Cysteine proteinases"/>
    <property type="match status" value="1"/>
</dbReference>
<keyword evidence="3" id="KW-0378">Hydrolase</keyword>